<dbReference type="RefSeq" id="WP_274187242.1">
    <property type="nucleotide sequence ID" value="NZ_BAABHN010000023.1"/>
</dbReference>
<feature type="transmembrane region" description="Helical" evidence="2">
    <location>
        <begin position="384"/>
        <end position="402"/>
    </location>
</feature>
<feature type="transmembrane region" description="Helical" evidence="2">
    <location>
        <begin position="447"/>
        <end position="468"/>
    </location>
</feature>
<feature type="transmembrane region" description="Helical" evidence="2">
    <location>
        <begin position="147"/>
        <end position="165"/>
    </location>
</feature>
<name>A0ABV9RHU7_9PSEU</name>
<keyword evidence="2" id="KW-0812">Transmembrane</keyword>
<evidence type="ECO:0000256" key="2">
    <source>
        <dbReference type="SAM" id="Phobius"/>
    </source>
</evidence>
<evidence type="ECO:0000256" key="1">
    <source>
        <dbReference type="SAM" id="MobiDB-lite"/>
    </source>
</evidence>
<organism evidence="3 4">
    <name type="scientific">Actinomycetospora chibensis</name>
    <dbReference type="NCBI Taxonomy" id="663606"/>
    <lineage>
        <taxon>Bacteria</taxon>
        <taxon>Bacillati</taxon>
        <taxon>Actinomycetota</taxon>
        <taxon>Actinomycetes</taxon>
        <taxon>Pseudonocardiales</taxon>
        <taxon>Pseudonocardiaceae</taxon>
        <taxon>Actinomycetospora</taxon>
    </lineage>
</organism>
<keyword evidence="2" id="KW-1133">Transmembrane helix</keyword>
<feature type="region of interest" description="Disordered" evidence="1">
    <location>
        <begin position="479"/>
        <end position="516"/>
    </location>
</feature>
<accession>A0ABV9RHU7</accession>
<protein>
    <recommendedName>
        <fullName evidence="5">Glycosyltransferase RgtA/B/C/D-like domain-containing protein</fullName>
    </recommendedName>
</protein>
<keyword evidence="4" id="KW-1185">Reference proteome</keyword>
<sequence length="516" mass="52006">MVAAAAGLLATVLVVAVLGLVGPTPTGAGDNGDGYRLYCAAGIRPDTADQASNWKNAVVMRFTTGHPPCEDHAASSALPILRAATLGAGPTWSLNRLGLLYAALVGAVTAVAAFASGARRAAWLAVPLAPLVLAAFSRFFVSTFSEPAGLLGTVALLLGATTIVVTGPEERAPRLTGLALVVSGAVVAAAAKPGYAPVALVGLLVCTATTVGARARLRRLAGPTAAVALAVAAVPLLVASVDHQARAYASINAHNLVFTLALPELGPTATAPLGLPPSAYDRSGEGYYVRNAEGIPGWTEAIADDPARARSTTYRLLAERPTVLVTVLGVGMQATLRADLGYLPSLPLGLPESSYPPKPDPPMGEQGADIPRFRATLDATPVPWAPSLVALLGVVAGALGALRATRRAAPRAAAAGRIAGVAALTGVMLAAAAVLGDGYLEVFKHVWLGAYCLAVVVVALAVAAAVVIRAAASRVLRRPAPTAGPRSGGSPDESGAAKIRQVTSATGRSMISPPIG</sequence>
<reference evidence="4" key="1">
    <citation type="journal article" date="2019" name="Int. J. Syst. Evol. Microbiol.">
        <title>The Global Catalogue of Microorganisms (GCM) 10K type strain sequencing project: providing services to taxonomists for standard genome sequencing and annotation.</title>
        <authorList>
            <consortium name="The Broad Institute Genomics Platform"/>
            <consortium name="The Broad Institute Genome Sequencing Center for Infectious Disease"/>
            <person name="Wu L."/>
            <person name="Ma J."/>
        </authorList>
    </citation>
    <scope>NUCLEOTIDE SEQUENCE [LARGE SCALE GENOMIC DNA]</scope>
    <source>
        <strain evidence="4">CCUG 50347</strain>
    </source>
</reference>
<dbReference type="Proteomes" id="UP001595909">
    <property type="component" value="Unassembled WGS sequence"/>
</dbReference>
<gene>
    <name evidence="3" type="ORF">ACFPEL_11980</name>
</gene>
<comment type="caution">
    <text evidence="3">The sequence shown here is derived from an EMBL/GenBank/DDBJ whole genome shotgun (WGS) entry which is preliminary data.</text>
</comment>
<feature type="transmembrane region" description="Helical" evidence="2">
    <location>
        <begin position="172"/>
        <end position="189"/>
    </location>
</feature>
<feature type="transmembrane region" description="Helical" evidence="2">
    <location>
        <begin position="98"/>
        <end position="115"/>
    </location>
</feature>
<keyword evidence="2" id="KW-0472">Membrane</keyword>
<proteinExistence type="predicted"/>
<evidence type="ECO:0000313" key="4">
    <source>
        <dbReference type="Proteomes" id="UP001595909"/>
    </source>
</evidence>
<feature type="transmembrane region" description="Helical" evidence="2">
    <location>
        <begin position="414"/>
        <end position="435"/>
    </location>
</feature>
<feature type="transmembrane region" description="Helical" evidence="2">
    <location>
        <begin position="195"/>
        <end position="213"/>
    </location>
</feature>
<evidence type="ECO:0008006" key="5">
    <source>
        <dbReference type="Google" id="ProtNLM"/>
    </source>
</evidence>
<feature type="transmembrane region" description="Helical" evidence="2">
    <location>
        <begin position="220"/>
        <end position="241"/>
    </location>
</feature>
<dbReference type="EMBL" id="JBHSIM010000023">
    <property type="protein sequence ID" value="MFC4833124.1"/>
    <property type="molecule type" value="Genomic_DNA"/>
</dbReference>
<evidence type="ECO:0000313" key="3">
    <source>
        <dbReference type="EMBL" id="MFC4833124.1"/>
    </source>
</evidence>
<feature type="transmembrane region" description="Helical" evidence="2">
    <location>
        <begin position="122"/>
        <end position="141"/>
    </location>
</feature>